<name>A0A8S3SLN1_MYTED</name>
<evidence type="ECO:0000256" key="1">
    <source>
        <dbReference type="PROSITE-ProRule" id="PRU00024"/>
    </source>
</evidence>
<feature type="domain" description="B box-type" evidence="3">
    <location>
        <begin position="4"/>
        <end position="54"/>
    </location>
</feature>
<feature type="coiled-coil region" evidence="2">
    <location>
        <begin position="121"/>
        <end position="166"/>
    </location>
</feature>
<proteinExistence type="predicted"/>
<dbReference type="CDD" id="cd19757">
    <property type="entry name" value="Bbox1"/>
    <property type="match status" value="1"/>
</dbReference>
<protein>
    <recommendedName>
        <fullName evidence="3">B box-type domain-containing protein</fullName>
    </recommendedName>
</protein>
<dbReference type="Gene3D" id="3.30.160.60">
    <property type="entry name" value="Classic Zinc Finger"/>
    <property type="match status" value="1"/>
</dbReference>
<dbReference type="OrthoDB" id="6141552at2759"/>
<keyword evidence="2" id="KW-0175">Coiled coil</keyword>
<keyword evidence="5" id="KW-1185">Reference proteome</keyword>
<dbReference type="PANTHER" id="PTHR25462:SF296">
    <property type="entry name" value="MEIOTIC P26, ISOFORM F"/>
    <property type="match status" value="1"/>
</dbReference>
<dbReference type="GO" id="GO:0008270">
    <property type="term" value="F:zinc ion binding"/>
    <property type="evidence" value="ECO:0007669"/>
    <property type="project" value="UniProtKB-KW"/>
</dbReference>
<dbReference type="EMBL" id="CAJPWZ010001613">
    <property type="protein sequence ID" value="CAG2218838.1"/>
    <property type="molecule type" value="Genomic_DNA"/>
</dbReference>
<gene>
    <name evidence="4" type="ORF">MEDL_32447</name>
</gene>
<evidence type="ECO:0000313" key="4">
    <source>
        <dbReference type="EMBL" id="CAG2218838.1"/>
    </source>
</evidence>
<keyword evidence="1" id="KW-0862">Zinc</keyword>
<dbReference type="AlphaFoldDB" id="A0A8S3SLN1"/>
<dbReference type="SMART" id="SM00336">
    <property type="entry name" value="BBOX"/>
    <property type="match status" value="1"/>
</dbReference>
<accession>A0A8S3SLN1</accession>
<evidence type="ECO:0000256" key="2">
    <source>
        <dbReference type="SAM" id="Coils"/>
    </source>
</evidence>
<dbReference type="Proteomes" id="UP000683360">
    <property type="component" value="Unassembled WGS sequence"/>
</dbReference>
<dbReference type="InterPro" id="IPR047153">
    <property type="entry name" value="TRIM45/56/19-like"/>
</dbReference>
<dbReference type="SUPFAM" id="SSF57845">
    <property type="entry name" value="B-box zinc-binding domain"/>
    <property type="match status" value="1"/>
</dbReference>
<dbReference type="PROSITE" id="PS50119">
    <property type="entry name" value="ZF_BBOX"/>
    <property type="match status" value="1"/>
</dbReference>
<keyword evidence="1" id="KW-0863">Zinc-finger</keyword>
<evidence type="ECO:0000259" key="3">
    <source>
        <dbReference type="PROSITE" id="PS50119"/>
    </source>
</evidence>
<dbReference type="InterPro" id="IPR000315">
    <property type="entry name" value="Znf_B-box"/>
</dbReference>
<comment type="caution">
    <text evidence="4">The sequence shown here is derived from an EMBL/GenBank/DDBJ whole genome shotgun (WGS) entry which is preliminary data.</text>
</comment>
<sequence length="177" mass="20449">MASSSGTYCDICQSRHISKAAEEYCPVCEEALCSDCKDHHKLAKATKTHQVISIDEYNKLPAFIREIKQQCDEHGDKFEFFCPTHNELCCKRCITTTHNECKECKVIEDFVDKYSKSSAALDEYEQTLKDVGENIQTAIVDRKYNLEEFKKQKQSFEAQIKERRLKSSSISTTLKRK</sequence>
<reference evidence="4" key="1">
    <citation type="submission" date="2021-03" db="EMBL/GenBank/DDBJ databases">
        <authorList>
            <person name="Bekaert M."/>
        </authorList>
    </citation>
    <scope>NUCLEOTIDE SEQUENCE</scope>
</reference>
<dbReference type="PANTHER" id="PTHR25462">
    <property type="entry name" value="BONUS, ISOFORM C-RELATED"/>
    <property type="match status" value="1"/>
</dbReference>
<evidence type="ECO:0000313" key="5">
    <source>
        <dbReference type="Proteomes" id="UP000683360"/>
    </source>
</evidence>
<keyword evidence="1" id="KW-0479">Metal-binding</keyword>
<organism evidence="4 5">
    <name type="scientific">Mytilus edulis</name>
    <name type="common">Blue mussel</name>
    <dbReference type="NCBI Taxonomy" id="6550"/>
    <lineage>
        <taxon>Eukaryota</taxon>
        <taxon>Metazoa</taxon>
        <taxon>Spiralia</taxon>
        <taxon>Lophotrochozoa</taxon>
        <taxon>Mollusca</taxon>
        <taxon>Bivalvia</taxon>
        <taxon>Autobranchia</taxon>
        <taxon>Pteriomorphia</taxon>
        <taxon>Mytilida</taxon>
        <taxon>Mytiloidea</taxon>
        <taxon>Mytilidae</taxon>
        <taxon>Mytilinae</taxon>
        <taxon>Mytilus</taxon>
    </lineage>
</organism>